<evidence type="ECO:0000313" key="2">
    <source>
        <dbReference type="Proteomes" id="UP001157960"/>
    </source>
</evidence>
<reference evidence="1 2" key="1">
    <citation type="submission" date="2017-05" db="EMBL/GenBank/DDBJ databases">
        <authorList>
            <person name="Varghese N."/>
            <person name="Submissions S."/>
        </authorList>
    </citation>
    <scope>NUCLEOTIDE SEQUENCE [LARGE SCALE GENOMIC DNA]</scope>
    <source>
        <strain evidence="1 2">DSM 28214</strain>
    </source>
</reference>
<gene>
    <name evidence="1" type="ORF">SAMN06264346_11551</name>
</gene>
<protein>
    <submittedName>
        <fullName evidence="1">Uncharacterized protein</fullName>
    </submittedName>
</protein>
<sequence>MFTFQVMEFLLILNPEITFRTKQSVSILIFNHEEDIWGRFNTNFNSNKNRVCSINLLLQNLF</sequence>
<comment type="caution">
    <text evidence="1">The sequence shown here is derived from an EMBL/GenBank/DDBJ whole genome shotgun (WGS) entry which is preliminary data.</text>
</comment>
<accession>A0ABY1PFM3</accession>
<organism evidence="1 2">
    <name type="scientific">Chryseobacterium profundimaris</name>
    <dbReference type="NCBI Taxonomy" id="1387275"/>
    <lineage>
        <taxon>Bacteria</taxon>
        <taxon>Pseudomonadati</taxon>
        <taxon>Bacteroidota</taxon>
        <taxon>Flavobacteriia</taxon>
        <taxon>Flavobacteriales</taxon>
        <taxon>Weeksellaceae</taxon>
        <taxon>Chryseobacterium group</taxon>
        <taxon>Chryseobacterium</taxon>
    </lineage>
</organism>
<evidence type="ECO:0000313" key="1">
    <source>
        <dbReference type="EMBL" id="SMP32732.1"/>
    </source>
</evidence>
<dbReference type="Proteomes" id="UP001157960">
    <property type="component" value="Unassembled WGS sequence"/>
</dbReference>
<name>A0ABY1PFM3_9FLAO</name>
<keyword evidence="2" id="KW-1185">Reference proteome</keyword>
<proteinExistence type="predicted"/>
<dbReference type="EMBL" id="FXTZ01000015">
    <property type="protein sequence ID" value="SMP32732.1"/>
    <property type="molecule type" value="Genomic_DNA"/>
</dbReference>